<organism evidence="9 10">
    <name type="scientific">Ficus carica</name>
    <name type="common">Common fig</name>
    <dbReference type="NCBI Taxonomy" id="3494"/>
    <lineage>
        <taxon>Eukaryota</taxon>
        <taxon>Viridiplantae</taxon>
        <taxon>Streptophyta</taxon>
        <taxon>Embryophyta</taxon>
        <taxon>Tracheophyta</taxon>
        <taxon>Spermatophyta</taxon>
        <taxon>Magnoliopsida</taxon>
        <taxon>eudicotyledons</taxon>
        <taxon>Gunneridae</taxon>
        <taxon>Pentapetalae</taxon>
        <taxon>rosids</taxon>
        <taxon>fabids</taxon>
        <taxon>Rosales</taxon>
        <taxon>Moraceae</taxon>
        <taxon>Ficeae</taxon>
        <taxon>Ficus</taxon>
    </lineage>
</organism>
<dbReference type="GO" id="GO:0006629">
    <property type="term" value="P:lipid metabolic process"/>
    <property type="evidence" value="ECO:0007669"/>
    <property type="project" value="InterPro"/>
</dbReference>
<comment type="caution">
    <text evidence="9">The sequence shown here is derived from an EMBL/GenBank/DDBJ whole genome shotgun (WGS) entry which is preliminary data.</text>
</comment>
<dbReference type="PANTHER" id="PTHR47090:SF2">
    <property type="entry name" value="PROTEIN EDS1-RELATED"/>
    <property type="match status" value="1"/>
</dbReference>
<dbReference type="Proteomes" id="UP001187192">
    <property type="component" value="Unassembled WGS sequence"/>
</dbReference>
<evidence type="ECO:0000256" key="2">
    <source>
        <dbReference type="ARBA" id="ARBA00004496"/>
    </source>
</evidence>
<evidence type="ECO:0000259" key="8">
    <source>
        <dbReference type="Pfam" id="PF18117"/>
    </source>
</evidence>
<feature type="domain" description="Fungal lipase-type" evidence="7">
    <location>
        <begin position="37"/>
        <end position="181"/>
    </location>
</feature>
<evidence type="ECO:0000256" key="3">
    <source>
        <dbReference type="ARBA" id="ARBA00022490"/>
    </source>
</evidence>
<keyword evidence="10" id="KW-1185">Reference proteome</keyword>
<keyword evidence="6" id="KW-0539">Nucleus</keyword>
<dbReference type="PANTHER" id="PTHR47090">
    <property type="entry name" value="PROTEIN EDS1-RELATED"/>
    <property type="match status" value="1"/>
</dbReference>
<dbReference type="InterPro" id="IPR041266">
    <property type="entry name" value="EDS1_EP"/>
</dbReference>
<dbReference type="GO" id="GO:0016787">
    <property type="term" value="F:hydrolase activity"/>
    <property type="evidence" value="ECO:0007669"/>
    <property type="project" value="UniProtKB-KW"/>
</dbReference>
<dbReference type="EMBL" id="BTGU01000021">
    <property type="protein sequence ID" value="GMN45756.1"/>
    <property type="molecule type" value="Genomic_DNA"/>
</dbReference>
<dbReference type="CDD" id="cd00519">
    <property type="entry name" value="Lipase_3"/>
    <property type="match status" value="1"/>
</dbReference>
<evidence type="ECO:0000259" key="7">
    <source>
        <dbReference type="Pfam" id="PF01764"/>
    </source>
</evidence>
<dbReference type="InterPro" id="IPR044214">
    <property type="entry name" value="EDS1-like"/>
</dbReference>
<evidence type="ECO:0000313" key="10">
    <source>
        <dbReference type="Proteomes" id="UP001187192"/>
    </source>
</evidence>
<dbReference type="GO" id="GO:0005634">
    <property type="term" value="C:nucleus"/>
    <property type="evidence" value="ECO:0007669"/>
    <property type="project" value="UniProtKB-SubCell"/>
</dbReference>
<keyword evidence="3" id="KW-0963">Cytoplasm</keyword>
<proteinExistence type="predicted"/>
<sequence length="584" mass="66880">MAVKEEIVSKAFSEAMGAHRSRNEFVEKITSSEAIFSFPGSWSFEDWCSEEAKIDSALFPSLRSLGNKHCAVVNKAFQDRFKLVAENSQLRKRVEEAVQKNKQIVFTGHSSGGPIAVLAAIWFLEDSAKRDPPRRIGPLCLTFGSPLVGNHIFSHALRRENWSRYFIHFATRYDIVPRIFLAPLSSKPQFQQILDSFKSQSVLTNLGSYEPPSIAYEFFKDVMSNALTVTSHAACKLMESSNLLFETMTSFIKPSSYRPFGTYIFSNGNGKLVTLNNADAVLQLLFYSCQPSSEEDGKEIAKKSLTEHFAYNNELLQSLKEPIVLDGKESADACNDMINKAAEDMGLSARGRLCLLAAGELDSQKRKNKEKMDSKKGQIERALKDVENYKNKCAAHKVGYYDSFKRQKNEDDFKANVKRLELAGILDEMIEMLKGYKLPDQFEGLKEWIDIGTRYRRLIEPLDIANYYRHSKDEDTGPYMVGARPKRYRYPQAWREHAEKMPEGSSGESCFWAEVEDLRTLMKKSPEEQTKFKFESRTWDIQNNVVRWGKERVIQDAFFGDSTFVKWWESLPNKLPEIEQLVIR</sequence>
<dbReference type="GO" id="GO:0005737">
    <property type="term" value="C:cytoplasm"/>
    <property type="evidence" value="ECO:0007669"/>
    <property type="project" value="UniProtKB-SubCell"/>
</dbReference>
<name>A0AA88ARZ3_FICCA</name>
<evidence type="ECO:0000313" key="9">
    <source>
        <dbReference type="EMBL" id="GMN45756.1"/>
    </source>
</evidence>
<accession>A0AA88ARZ3</accession>
<evidence type="ECO:0000256" key="4">
    <source>
        <dbReference type="ARBA" id="ARBA00022801"/>
    </source>
</evidence>
<gene>
    <name evidence="9" type="ORF">TIFTF001_014935</name>
</gene>
<comment type="subcellular location">
    <subcellularLocation>
        <location evidence="2">Cytoplasm</location>
    </subcellularLocation>
    <subcellularLocation>
        <location evidence="1">Nucleus</location>
    </subcellularLocation>
</comment>
<keyword evidence="5" id="KW-0611">Plant defense</keyword>
<dbReference type="Pfam" id="PF01764">
    <property type="entry name" value="Lipase_3"/>
    <property type="match status" value="1"/>
</dbReference>
<dbReference type="InterPro" id="IPR029058">
    <property type="entry name" value="AB_hydrolase_fold"/>
</dbReference>
<reference evidence="9" key="1">
    <citation type="submission" date="2023-07" db="EMBL/GenBank/DDBJ databases">
        <title>draft genome sequence of fig (Ficus carica).</title>
        <authorList>
            <person name="Takahashi T."/>
            <person name="Nishimura K."/>
        </authorList>
    </citation>
    <scope>NUCLEOTIDE SEQUENCE</scope>
</reference>
<dbReference type="GO" id="GO:0006952">
    <property type="term" value="P:defense response"/>
    <property type="evidence" value="ECO:0007669"/>
    <property type="project" value="UniProtKB-KW"/>
</dbReference>
<protein>
    <submittedName>
        <fullName evidence="9">Uncharacterized protein</fullName>
    </submittedName>
</protein>
<evidence type="ECO:0000256" key="5">
    <source>
        <dbReference type="ARBA" id="ARBA00022821"/>
    </source>
</evidence>
<dbReference type="Pfam" id="PF18117">
    <property type="entry name" value="EDS1_EP"/>
    <property type="match status" value="1"/>
</dbReference>
<evidence type="ECO:0000256" key="1">
    <source>
        <dbReference type="ARBA" id="ARBA00004123"/>
    </source>
</evidence>
<keyword evidence="4" id="KW-0378">Hydrolase</keyword>
<dbReference type="SUPFAM" id="SSF53474">
    <property type="entry name" value="alpha/beta-Hydrolases"/>
    <property type="match status" value="1"/>
</dbReference>
<dbReference type="AlphaFoldDB" id="A0AA88ARZ3"/>
<dbReference type="InterPro" id="IPR002921">
    <property type="entry name" value="Fungal_lipase-type"/>
</dbReference>
<feature type="domain" description="EDS1 EP" evidence="8">
    <location>
        <begin position="385"/>
        <end position="570"/>
    </location>
</feature>
<evidence type="ECO:0000256" key="6">
    <source>
        <dbReference type="ARBA" id="ARBA00023242"/>
    </source>
</evidence>
<dbReference type="Gene3D" id="3.40.50.1820">
    <property type="entry name" value="alpha/beta hydrolase"/>
    <property type="match status" value="1"/>
</dbReference>